<dbReference type="InterPro" id="IPR047654">
    <property type="entry name" value="IS1634_transpos"/>
</dbReference>
<name>A0A7X9S285_9BACT</name>
<dbReference type="NCBIfam" id="NF033559">
    <property type="entry name" value="transpos_IS1634"/>
    <property type="match status" value="1"/>
</dbReference>
<keyword evidence="2" id="KW-1185">Reference proteome</keyword>
<proteinExistence type="predicted"/>
<comment type="caution">
    <text evidence="1">The sequence shown here is derived from an EMBL/GenBank/DDBJ whole genome shotgun (WGS) entry which is preliminary data.</text>
</comment>
<gene>
    <name evidence="1" type="ORF">HHU12_34185</name>
</gene>
<accession>A0A7X9S285</accession>
<dbReference type="RefSeq" id="WP_169661185.1">
    <property type="nucleotide sequence ID" value="NZ_JABANE010000328.1"/>
</dbReference>
<evidence type="ECO:0000313" key="2">
    <source>
        <dbReference type="Proteomes" id="UP000576082"/>
    </source>
</evidence>
<dbReference type="Proteomes" id="UP000576082">
    <property type="component" value="Unassembled WGS sequence"/>
</dbReference>
<evidence type="ECO:0000313" key="1">
    <source>
        <dbReference type="EMBL" id="NME73050.1"/>
    </source>
</evidence>
<sequence>MFLRKKKNKSGSISIQVISKSSGTYKVEHSFGASKDPKILQQLEQEALSWIQKKTKQKELDFTNESNIANQVLEGISELKSVGISLLITPIFNQIGFNKIEDDLFRLLVLSRLENPLSKLATSQYYALTQSLNIDENKIYRYLDKLYREQKETIQYISYEHTRGVLGGNVSIAFYDVTTLYFETDNQDKLRKTGFSKEGKHQHPQIILGLLVSKNGYPLAYEIFEGNKFEGHTMLPLIEEFCKKY</sequence>
<protein>
    <submittedName>
        <fullName evidence="1">IS1634 family transposase</fullName>
    </submittedName>
</protein>
<organism evidence="1 2">
    <name type="scientific">Flammeovirga aprica JL-4</name>
    <dbReference type="NCBI Taxonomy" id="694437"/>
    <lineage>
        <taxon>Bacteria</taxon>
        <taxon>Pseudomonadati</taxon>
        <taxon>Bacteroidota</taxon>
        <taxon>Cytophagia</taxon>
        <taxon>Cytophagales</taxon>
        <taxon>Flammeovirgaceae</taxon>
        <taxon>Flammeovirga</taxon>
    </lineage>
</organism>
<feature type="non-terminal residue" evidence="1">
    <location>
        <position position="245"/>
    </location>
</feature>
<dbReference type="AlphaFoldDB" id="A0A7X9S285"/>
<reference evidence="1 2" key="1">
    <citation type="submission" date="2020-04" db="EMBL/GenBank/DDBJ databases">
        <title>Flammeovirga sp. SR4, a novel species isolated from seawater.</title>
        <authorList>
            <person name="Wang X."/>
        </authorList>
    </citation>
    <scope>NUCLEOTIDE SEQUENCE [LARGE SCALE GENOMIC DNA]</scope>
    <source>
        <strain evidence="1 2">ATCC 23126</strain>
    </source>
</reference>
<dbReference type="EMBL" id="JABANE010000328">
    <property type="protein sequence ID" value="NME73050.1"/>
    <property type="molecule type" value="Genomic_DNA"/>
</dbReference>